<comment type="caution">
    <text evidence="2">The sequence shown here is derived from an EMBL/GenBank/DDBJ whole genome shotgun (WGS) entry which is preliminary data.</text>
</comment>
<evidence type="ECO:0000313" key="2">
    <source>
        <dbReference type="EMBL" id="NKI30951.1"/>
    </source>
</evidence>
<reference evidence="2 3" key="1">
    <citation type="submission" date="2020-04" db="EMBL/GenBank/DDBJ databases">
        <authorList>
            <person name="Yoon J."/>
        </authorList>
    </citation>
    <scope>NUCLEOTIDE SEQUENCE [LARGE SCALE GENOMIC DNA]</scope>
    <source>
        <strain evidence="2 3">DJ-13</strain>
    </source>
</reference>
<dbReference type="EMBL" id="JAAWWL010000001">
    <property type="protein sequence ID" value="NKI30951.1"/>
    <property type="molecule type" value="Genomic_DNA"/>
</dbReference>
<dbReference type="InterPro" id="IPR045749">
    <property type="entry name" value="DUF6090"/>
</dbReference>
<accession>A0ABX1GPI3</accession>
<keyword evidence="1" id="KW-0812">Transmembrane</keyword>
<proteinExistence type="predicted"/>
<evidence type="ECO:0000256" key="1">
    <source>
        <dbReference type="SAM" id="Phobius"/>
    </source>
</evidence>
<name>A0ABX1GPI3_9FLAO</name>
<dbReference type="RefSeq" id="WP_168551156.1">
    <property type="nucleotide sequence ID" value="NZ_JAAWWL010000001.1"/>
</dbReference>
<organism evidence="2 3">
    <name type="scientific">Croceivirga thetidis</name>
    <dbReference type="NCBI Taxonomy" id="2721623"/>
    <lineage>
        <taxon>Bacteria</taxon>
        <taxon>Pseudomonadati</taxon>
        <taxon>Bacteroidota</taxon>
        <taxon>Flavobacteriia</taxon>
        <taxon>Flavobacteriales</taxon>
        <taxon>Flavobacteriaceae</taxon>
        <taxon>Croceivirga</taxon>
    </lineage>
</organism>
<evidence type="ECO:0000313" key="3">
    <source>
        <dbReference type="Proteomes" id="UP000718451"/>
    </source>
</evidence>
<sequence length="246" mass="29093">MIKFFRRIRQKLLAENKFSKYLLYAVGEIILVVIGILIALQVNNWNEERKSIKKEELFLTEIRNSLVSDSTQITEILEFNKGKVKIVQGFMGLFADTLSPDQRFTIIEKYTRPFTEYQVFLPNKTAWNNLITSERLNLIQNRDLRTLLMEYYAFDYDSSVQERLKFMNRKVVDEVFPKFFTKEFVAKNLGITTDFPSKDENKLHLNQTFLSDLYGIVYLINLQNEFLKDINLNITEALELIDKQLE</sequence>
<keyword evidence="1" id="KW-0472">Membrane</keyword>
<keyword evidence="3" id="KW-1185">Reference proteome</keyword>
<protein>
    <submittedName>
        <fullName evidence="2">Uncharacterized protein</fullName>
    </submittedName>
</protein>
<feature type="transmembrane region" description="Helical" evidence="1">
    <location>
        <begin position="21"/>
        <end position="42"/>
    </location>
</feature>
<gene>
    <name evidence="2" type="ORF">HCU67_03285</name>
</gene>
<keyword evidence="1" id="KW-1133">Transmembrane helix</keyword>
<dbReference type="Proteomes" id="UP000718451">
    <property type="component" value="Unassembled WGS sequence"/>
</dbReference>
<dbReference type="Pfam" id="PF19578">
    <property type="entry name" value="DUF6090"/>
    <property type="match status" value="1"/>
</dbReference>